<dbReference type="Pfam" id="PF01408">
    <property type="entry name" value="GFO_IDH_MocA"/>
    <property type="match status" value="1"/>
</dbReference>
<evidence type="ECO:0008006" key="4">
    <source>
        <dbReference type="Google" id="ProtNLM"/>
    </source>
</evidence>
<dbReference type="InterPro" id="IPR019546">
    <property type="entry name" value="TAT_signal_bac_arc"/>
</dbReference>
<feature type="non-terminal residue" evidence="3">
    <location>
        <position position="305"/>
    </location>
</feature>
<dbReference type="PROSITE" id="PS51318">
    <property type="entry name" value="TAT"/>
    <property type="match status" value="1"/>
</dbReference>
<dbReference type="SUPFAM" id="SSF55347">
    <property type="entry name" value="Glyceraldehyde-3-phosphate dehydrogenase-like, C-terminal domain"/>
    <property type="match status" value="1"/>
</dbReference>
<accession>A0A0F8XU95</accession>
<dbReference type="GO" id="GO:0000166">
    <property type="term" value="F:nucleotide binding"/>
    <property type="evidence" value="ECO:0007669"/>
    <property type="project" value="InterPro"/>
</dbReference>
<proteinExistence type="predicted"/>
<dbReference type="InterPro" id="IPR050463">
    <property type="entry name" value="Gfo/Idh/MocA_oxidrdct_glycsds"/>
</dbReference>
<dbReference type="PANTHER" id="PTHR43818:SF5">
    <property type="entry name" value="OXIDOREDUCTASE FAMILY PROTEIN"/>
    <property type="match status" value="1"/>
</dbReference>
<protein>
    <recommendedName>
        <fullName evidence="4">Gfo/Idh/MocA-like oxidoreductase N-terminal domain-containing protein</fullName>
    </recommendedName>
</protein>
<name>A0A0F8XU95_9ZZZZ</name>
<dbReference type="EMBL" id="LAZR01057229">
    <property type="protein sequence ID" value="KKK72498.1"/>
    <property type="molecule type" value="Genomic_DNA"/>
</dbReference>
<feature type="domain" description="Gfo/Idh/MocA-like oxidoreductase N-terminal" evidence="1">
    <location>
        <begin position="51"/>
        <end position="170"/>
    </location>
</feature>
<dbReference type="Gene3D" id="3.30.360.10">
    <property type="entry name" value="Dihydrodipicolinate Reductase, domain 2"/>
    <property type="match status" value="1"/>
</dbReference>
<evidence type="ECO:0000259" key="2">
    <source>
        <dbReference type="Pfam" id="PF19051"/>
    </source>
</evidence>
<dbReference type="Pfam" id="PF19051">
    <property type="entry name" value="GFO_IDH_MocA_C2"/>
    <property type="match status" value="1"/>
</dbReference>
<dbReference type="InterPro" id="IPR036291">
    <property type="entry name" value="NAD(P)-bd_dom_sf"/>
</dbReference>
<dbReference type="Pfam" id="PF10518">
    <property type="entry name" value="TAT_signal"/>
    <property type="match status" value="1"/>
</dbReference>
<evidence type="ECO:0000259" key="1">
    <source>
        <dbReference type="Pfam" id="PF01408"/>
    </source>
</evidence>
<evidence type="ECO:0000313" key="3">
    <source>
        <dbReference type="EMBL" id="KKK72498.1"/>
    </source>
</evidence>
<dbReference type="SUPFAM" id="SSF51735">
    <property type="entry name" value="NAD(P)-binding Rossmann-fold domains"/>
    <property type="match status" value="1"/>
</dbReference>
<dbReference type="Gene3D" id="3.40.50.720">
    <property type="entry name" value="NAD(P)-binding Rossmann-like Domain"/>
    <property type="match status" value="1"/>
</dbReference>
<dbReference type="InterPro" id="IPR006311">
    <property type="entry name" value="TAT_signal"/>
</dbReference>
<dbReference type="InterPro" id="IPR043906">
    <property type="entry name" value="Gfo/Idh/MocA_OxRdtase_bact_C"/>
</dbReference>
<gene>
    <name evidence="3" type="ORF">LCGC14_2903280</name>
</gene>
<dbReference type="InterPro" id="IPR000683">
    <property type="entry name" value="Gfo/Idh/MocA-like_OxRdtase_N"/>
</dbReference>
<feature type="domain" description="Gfo/Idh/MocA-like oxidoreductase bacterial type C-terminal" evidence="2">
    <location>
        <begin position="213"/>
        <end position="284"/>
    </location>
</feature>
<sequence>MRIKGSKNAEKLTRRDFLKSSAITTAGAALTWPTIITSSVLGANAPSNRITIGCIGLGAQGSWTIRGFMSQPGAQVVAICDVDTNHREKAQNAAGLNSKSSYNDFRELLARNDIDAVVVAAPDHWHVPISIAAAKAGKDIYCEKPLTLTIGEGRALCNTVKRYGRVLQTGSQQRSDSRFRFACELVRNGRIGKLHTIRVEIPRNTRPNPLDWQVEEVPKGFDYDMWLGPAPWAPYTKHRCHYEFRFIFDYSGGQITNWGTHYLDIAQWGNGSDYTGPVEIVGRGQFPKDGLFTTATKMNVEYNYA</sequence>
<dbReference type="AlphaFoldDB" id="A0A0F8XU95"/>
<dbReference type="PANTHER" id="PTHR43818">
    <property type="entry name" value="BCDNA.GH03377"/>
    <property type="match status" value="1"/>
</dbReference>
<organism evidence="3">
    <name type="scientific">marine sediment metagenome</name>
    <dbReference type="NCBI Taxonomy" id="412755"/>
    <lineage>
        <taxon>unclassified sequences</taxon>
        <taxon>metagenomes</taxon>
        <taxon>ecological metagenomes</taxon>
    </lineage>
</organism>
<reference evidence="3" key="1">
    <citation type="journal article" date="2015" name="Nature">
        <title>Complex archaea that bridge the gap between prokaryotes and eukaryotes.</title>
        <authorList>
            <person name="Spang A."/>
            <person name="Saw J.H."/>
            <person name="Jorgensen S.L."/>
            <person name="Zaremba-Niedzwiedzka K."/>
            <person name="Martijn J."/>
            <person name="Lind A.E."/>
            <person name="van Eijk R."/>
            <person name="Schleper C."/>
            <person name="Guy L."/>
            <person name="Ettema T.J."/>
        </authorList>
    </citation>
    <scope>NUCLEOTIDE SEQUENCE</scope>
</reference>
<comment type="caution">
    <text evidence="3">The sequence shown here is derived from an EMBL/GenBank/DDBJ whole genome shotgun (WGS) entry which is preliminary data.</text>
</comment>
<dbReference type="NCBIfam" id="TIGR01409">
    <property type="entry name" value="TAT_signal_seq"/>
    <property type="match status" value="1"/>
</dbReference>